<evidence type="ECO:0000313" key="2">
    <source>
        <dbReference type="Proteomes" id="UP001374584"/>
    </source>
</evidence>
<dbReference type="EMBL" id="JAYMYR010000011">
    <property type="protein sequence ID" value="KAK7332730.1"/>
    <property type="molecule type" value="Genomic_DNA"/>
</dbReference>
<name>A0AAN9LAZ0_PHACN</name>
<gene>
    <name evidence="1" type="ORF">VNO80_29485</name>
</gene>
<dbReference type="Proteomes" id="UP001374584">
    <property type="component" value="Unassembled WGS sequence"/>
</dbReference>
<evidence type="ECO:0000313" key="1">
    <source>
        <dbReference type="EMBL" id="KAK7332730.1"/>
    </source>
</evidence>
<accession>A0AAN9LAZ0</accession>
<comment type="caution">
    <text evidence="1">The sequence shown here is derived from an EMBL/GenBank/DDBJ whole genome shotgun (WGS) entry which is preliminary data.</text>
</comment>
<dbReference type="AlphaFoldDB" id="A0AAN9LAZ0"/>
<sequence length="66" mass="7691">MNMSRSTDRYEKQKGRNLLTLHHYSLTRLLPLFLFFSLYDVVLNGTSGSCCQKCAQFSARNRCGRR</sequence>
<reference evidence="1 2" key="1">
    <citation type="submission" date="2024-01" db="EMBL/GenBank/DDBJ databases">
        <title>The genomes of 5 underutilized Papilionoideae crops provide insights into root nodulation and disease resistanc.</title>
        <authorList>
            <person name="Jiang F."/>
        </authorList>
    </citation>
    <scope>NUCLEOTIDE SEQUENCE [LARGE SCALE GENOMIC DNA]</scope>
    <source>
        <strain evidence="1">JINMINGXINNONG_FW02</strain>
        <tissue evidence="1">Leaves</tissue>
    </source>
</reference>
<keyword evidence="2" id="KW-1185">Reference proteome</keyword>
<protein>
    <submittedName>
        <fullName evidence="1">Uncharacterized protein</fullName>
    </submittedName>
</protein>
<proteinExistence type="predicted"/>
<organism evidence="1 2">
    <name type="scientific">Phaseolus coccineus</name>
    <name type="common">Scarlet runner bean</name>
    <name type="synonym">Phaseolus multiflorus</name>
    <dbReference type="NCBI Taxonomy" id="3886"/>
    <lineage>
        <taxon>Eukaryota</taxon>
        <taxon>Viridiplantae</taxon>
        <taxon>Streptophyta</taxon>
        <taxon>Embryophyta</taxon>
        <taxon>Tracheophyta</taxon>
        <taxon>Spermatophyta</taxon>
        <taxon>Magnoliopsida</taxon>
        <taxon>eudicotyledons</taxon>
        <taxon>Gunneridae</taxon>
        <taxon>Pentapetalae</taxon>
        <taxon>rosids</taxon>
        <taxon>fabids</taxon>
        <taxon>Fabales</taxon>
        <taxon>Fabaceae</taxon>
        <taxon>Papilionoideae</taxon>
        <taxon>50 kb inversion clade</taxon>
        <taxon>NPAAA clade</taxon>
        <taxon>indigoferoid/millettioid clade</taxon>
        <taxon>Phaseoleae</taxon>
        <taxon>Phaseolus</taxon>
    </lineage>
</organism>